<feature type="binding site" evidence="10">
    <location>
        <position position="562"/>
    </location>
    <ligand>
        <name>5-methyltetrahydropteroyltri-L-glutamate</name>
        <dbReference type="ChEBI" id="CHEBI:58207"/>
    </ligand>
</feature>
<feature type="binding site" evidence="10">
    <location>
        <position position="606"/>
    </location>
    <ligand>
        <name>5-methyltetrahydropteroyltri-L-glutamate</name>
        <dbReference type="ChEBI" id="CHEBI:58207"/>
    </ligand>
</feature>
<evidence type="ECO:0000256" key="2">
    <source>
        <dbReference type="ARBA" id="ARBA00004681"/>
    </source>
</evidence>
<feature type="binding site" evidence="10">
    <location>
        <position position="644"/>
    </location>
    <ligand>
        <name>Zn(2+)</name>
        <dbReference type="ChEBI" id="CHEBI:29105"/>
        <note>catalytic</note>
    </ligand>
</feature>
<dbReference type="CDD" id="cd03311">
    <property type="entry name" value="CIMS_C_terminal_like"/>
    <property type="match status" value="1"/>
</dbReference>
<dbReference type="EC" id="2.1.1.14" evidence="10"/>
<protein>
    <recommendedName>
        <fullName evidence="10">5-methyltetrahydropteroyltriglutamate--homocysteine methyltransferase</fullName>
        <ecNumber evidence="10">2.1.1.14</ecNumber>
    </recommendedName>
    <alternativeName>
        <fullName evidence="10">Cobalamin-independent methionine synthase</fullName>
    </alternativeName>
    <alternativeName>
        <fullName evidence="10">Methionine synthase, vitamin-B12 independent isozyme</fullName>
    </alternativeName>
</protein>
<evidence type="ECO:0000256" key="1">
    <source>
        <dbReference type="ARBA" id="ARBA00002777"/>
    </source>
</evidence>
<keyword evidence="14" id="KW-1185">Reference proteome</keyword>
<dbReference type="PANTHER" id="PTHR30519">
    <property type="entry name" value="5-METHYLTETRAHYDROPTEROYLTRIGLUTAMATE--HOMOCYSTEINE METHYLTRANSFERASE"/>
    <property type="match status" value="1"/>
</dbReference>
<feature type="binding site" evidence="10">
    <location>
        <position position="666"/>
    </location>
    <ligand>
        <name>Zn(2+)</name>
        <dbReference type="ChEBI" id="CHEBI:29105"/>
        <note>catalytic</note>
    </ligand>
</feature>
<dbReference type="GO" id="GO:0008168">
    <property type="term" value="F:methyltransferase activity"/>
    <property type="evidence" value="ECO:0007669"/>
    <property type="project" value="UniProtKB-KW"/>
</dbReference>
<keyword evidence="8 10" id="KW-0862">Zinc</keyword>
<evidence type="ECO:0000256" key="4">
    <source>
        <dbReference type="ARBA" id="ARBA00022603"/>
    </source>
</evidence>
<feature type="binding site" evidence="10">
    <location>
        <begin position="432"/>
        <end position="434"/>
    </location>
    <ligand>
        <name>L-methionine</name>
        <dbReference type="ChEBI" id="CHEBI:57844"/>
    </ligand>
</feature>
<keyword evidence="5 10" id="KW-0028">Amino-acid biosynthesis</keyword>
<feature type="binding site" evidence="10">
    <location>
        <position position="117"/>
    </location>
    <ligand>
        <name>5-methyltetrahydropteroyltri-L-glutamate</name>
        <dbReference type="ChEBI" id="CHEBI:58207"/>
    </ligand>
</feature>
<feature type="binding site" evidence="10">
    <location>
        <position position="727"/>
    </location>
    <ligand>
        <name>Zn(2+)</name>
        <dbReference type="ChEBI" id="CHEBI:29105"/>
        <note>catalytic</note>
    </ligand>
</feature>
<comment type="cofactor">
    <cofactor evidence="10">
        <name>Zn(2+)</name>
        <dbReference type="ChEBI" id="CHEBI:29105"/>
    </cofactor>
    <text evidence="10">Binds 1 zinc ion per subunit.</text>
</comment>
<evidence type="ECO:0000313" key="13">
    <source>
        <dbReference type="EMBL" id="BCQ37028.1"/>
    </source>
</evidence>
<dbReference type="InterPro" id="IPR038071">
    <property type="entry name" value="UROD/MetE-like_sf"/>
</dbReference>
<organism evidence="13 14">
    <name type="scientific">Erwinia rhapontici</name>
    <name type="common">Pectobacterium rhapontici</name>
    <dbReference type="NCBI Taxonomy" id="55212"/>
    <lineage>
        <taxon>Bacteria</taxon>
        <taxon>Pseudomonadati</taxon>
        <taxon>Pseudomonadota</taxon>
        <taxon>Gammaproteobacteria</taxon>
        <taxon>Enterobacterales</taxon>
        <taxon>Erwiniaceae</taxon>
        <taxon>Erwinia</taxon>
    </lineage>
</organism>
<feature type="binding site" evidence="10">
    <location>
        <position position="642"/>
    </location>
    <ligand>
        <name>Zn(2+)</name>
        <dbReference type="ChEBI" id="CHEBI:29105"/>
        <note>catalytic</note>
    </ligand>
</feature>
<evidence type="ECO:0000313" key="14">
    <source>
        <dbReference type="Proteomes" id="UP000677515"/>
    </source>
</evidence>
<evidence type="ECO:0000256" key="9">
    <source>
        <dbReference type="ARBA" id="ARBA00023167"/>
    </source>
</evidence>
<evidence type="ECO:0000256" key="10">
    <source>
        <dbReference type="HAMAP-Rule" id="MF_00172"/>
    </source>
</evidence>
<feature type="binding site" evidence="10">
    <location>
        <begin position="432"/>
        <end position="434"/>
    </location>
    <ligand>
        <name>L-homocysteine</name>
        <dbReference type="ChEBI" id="CHEBI:58199"/>
    </ligand>
</feature>
<dbReference type="NCBIfam" id="TIGR01371">
    <property type="entry name" value="met_syn_B12ind"/>
    <property type="match status" value="1"/>
</dbReference>
<keyword evidence="6 10" id="KW-0808">Transferase</keyword>
<feature type="domain" description="Cobalamin-independent methionine synthase MetE N-terminal" evidence="12">
    <location>
        <begin position="5"/>
        <end position="313"/>
    </location>
</feature>
<reference evidence="13 14" key="1">
    <citation type="submission" date="2021-01" db="EMBL/GenBank/DDBJ databases">
        <title>Complete genome sequence of Erwinia rhapontici MAFF 311153.</title>
        <authorList>
            <person name="Morohoshi T."/>
            <person name="Someya N."/>
        </authorList>
    </citation>
    <scope>NUCLEOTIDE SEQUENCE [LARGE SCALE GENOMIC DNA]</scope>
    <source>
        <strain evidence="13 14">MAFF 311153</strain>
    </source>
</reference>
<comment type="pathway">
    <text evidence="2 10">Amino-acid biosynthesis; L-methionine biosynthesis via de novo pathway; L-methionine from L-homocysteine (MetE route): step 1/1.</text>
</comment>
<keyword evidence="7 10" id="KW-0479">Metal-binding</keyword>
<evidence type="ECO:0000256" key="6">
    <source>
        <dbReference type="ARBA" id="ARBA00022679"/>
    </source>
</evidence>
<evidence type="ECO:0000256" key="3">
    <source>
        <dbReference type="ARBA" id="ARBA00009553"/>
    </source>
</evidence>
<name>A0ABM7N6F2_ERWRD</name>
<accession>A0ABM7N6F2</accession>
<feature type="binding site" evidence="10">
    <location>
        <position position="485"/>
    </location>
    <ligand>
        <name>L-homocysteine</name>
        <dbReference type="ChEBI" id="CHEBI:58199"/>
    </ligand>
</feature>
<evidence type="ECO:0000259" key="12">
    <source>
        <dbReference type="Pfam" id="PF08267"/>
    </source>
</evidence>
<comment type="similarity">
    <text evidence="3 10">Belongs to the vitamin-B12 independent methionine synthase family.</text>
</comment>
<evidence type="ECO:0000256" key="7">
    <source>
        <dbReference type="ARBA" id="ARBA00022723"/>
    </source>
</evidence>
<evidence type="ECO:0000256" key="8">
    <source>
        <dbReference type="ARBA" id="ARBA00022833"/>
    </source>
</evidence>
<dbReference type="Pfam" id="PF01717">
    <property type="entry name" value="Meth_synt_2"/>
    <property type="match status" value="1"/>
</dbReference>
<dbReference type="InterPro" id="IPR013215">
    <property type="entry name" value="Cbl-indep_Met_Synth_N"/>
</dbReference>
<dbReference type="SUPFAM" id="SSF51726">
    <property type="entry name" value="UROD/MetE-like"/>
    <property type="match status" value="2"/>
</dbReference>
<evidence type="ECO:0000256" key="5">
    <source>
        <dbReference type="ARBA" id="ARBA00022605"/>
    </source>
</evidence>
<dbReference type="NCBIfam" id="NF003556">
    <property type="entry name" value="PRK05222.1"/>
    <property type="match status" value="1"/>
</dbReference>
<dbReference type="Pfam" id="PF08267">
    <property type="entry name" value="Meth_synt_1"/>
    <property type="match status" value="1"/>
</dbReference>
<feature type="domain" description="Cobalamin-independent methionine synthase MetE C-terminal/archaeal" evidence="11">
    <location>
        <begin position="427"/>
        <end position="750"/>
    </location>
</feature>
<keyword evidence="10" id="KW-0677">Repeat</keyword>
<feature type="binding site" evidence="10">
    <location>
        <position position="485"/>
    </location>
    <ligand>
        <name>L-methionine</name>
        <dbReference type="ChEBI" id="CHEBI:57844"/>
    </ligand>
</feature>
<dbReference type="GO" id="GO:0032259">
    <property type="term" value="P:methylation"/>
    <property type="evidence" value="ECO:0007669"/>
    <property type="project" value="UniProtKB-KW"/>
</dbReference>
<keyword evidence="9 10" id="KW-0486">Methionine biosynthesis</keyword>
<dbReference type="HAMAP" id="MF_00172">
    <property type="entry name" value="Meth_synth"/>
    <property type="match status" value="1"/>
</dbReference>
<sequence>MTILNHILGFPRVGLRRELKKAQESYWAGTTSQDDLLTTGRELRARHWQQQKDAGVNLLPVGDFAWYDHVLTTSLMLGNVPARHQNKEGSVDLDTLFRLGRGRAPTGEPAAAAEMTKWFNTNYHYMVPEFVQGQQFKLTWTQLLDEVDEALALGHKIKPVLLGPVTYLWLGKVKGDQFDRLSLLKDILPVYQQVLAELAKRDIEWVQIDEPALALELPAEWLAAFKSAYAALQGHSKLLLTTYFDSIGQNIDIITALPVQGLHVDLVHGNDDISVLNSKVPASWLLSVGVINGRNVWRADLSRWFERLQPLSAARKQLWIGSSCSLLHSPIDLSVETRLDDEVKSWFAFALQKCAELSLLSNALNNNDSASLEAWSAPVRARKNSTRVHNAAVGERLAGITARDSQRNSSYLVRAEAQRQRFQLPAWPTTTIGSFPQTTEIRGLRLDFKQGRLDGNHYRTGIAEHIKQAIAEQERLGLDVLVHGEAERNDMVEYFGENLDGFIFTQNGWVQSYGSRCVKPPVIIGDVSRPEAITVEWAKYAQSLTDKPVKGMLTGPVTILCWSFPREDVSRETIAKQIALALRDEVEDLEKAGIGIIQIDEPALREGLPLHRSDWAAYLKWAVDAFRLNAAVAQDDTQIHTHMCYCEFNDIMDSIAALDADVITIETSRSDMELLESFEEFDYPNEIGPGVYDIHSPNVPSVEWMEALLLKAAQRIPTERLWVNPDCGLKTRGWTETRQALANMVKAAQNLRSTQKA</sequence>
<keyword evidence="4 10" id="KW-0489">Methyltransferase</keyword>
<dbReference type="Proteomes" id="UP000677515">
    <property type="component" value="Chromosome"/>
</dbReference>
<dbReference type="InterPro" id="IPR006276">
    <property type="entry name" value="Cobalamin-indep_Met_synthase"/>
</dbReference>
<proteinExistence type="inferred from homology"/>
<feature type="active site" description="Proton donor" evidence="10">
    <location>
        <position position="695"/>
    </location>
</feature>
<comment type="catalytic activity">
    <reaction evidence="10">
        <text>5-methyltetrahydropteroyltri-L-glutamate + L-homocysteine = tetrahydropteroyltri-L-glutamate + L-methionine</text>
        <dbReference type="Rhea" id="RHEA:21196"/>
        <dbReference type="ChEBI" id="CHEBI:57844"/>
        <dbReference type="ChEBI" id="CHEBI:58140"/>
        <dbReference type="ChEBI" id="CHEBI:58199"/>
        <dbReference type="ChEBI" id="CHEBI:58207"/>
        <dbReference type="EC" id="2.1.1.14"/>
    </reaction>
</comment>
<feature type="binding site" evidence="10">
    <location>
        <position position="600"/>
    </location>
    <ligand>
        <name>L-methionine</name>
        <dbReference type="ChEBI" id="CHEBI:57844"/>
    </ligand>
</feature>
<gene>
    <name evidence="13" type="primary">metE_2</name>
    <name evidence="10" type="synonym">metE</name>
    <name evidence="13" type="ORF">ERHA53_43710</name>
</gene>
<comment type="function">
    <text evidence="1 10">Catalyzes the transfer of a methyl group from 5-methyltetrahydrofolate to homocysteine resulting in methionine formation.</text>
</comment>
<dbReference type="EMBL" id="AP024329">
    <property type="protein sequence ID" value="BCQ37028.1"/>
    <property type="molecule type" value="Genomic_DNA"/>
</dbReference>
<dbReference type="Gene3D" id="3.20.20.210">
    <property type="match status" value="2"/>
</dbReference>
<feature type="binding site" evidence="10">
    <location>
        <begin position="516"/>
        <end position="517"/>
    </location>
    <ligand>
        <name>5-methyltetrahydropteroyltri-L-glutamate</name>
        <dbReference type="ChEBI" id="CHEBI:58207"/>
    </ligand>
</feature>
<evidence type="ECO:0000259" key="11">
    <source>
        <dbReference type="Pfam" id="PF01717"/>
    </source>
</evidence>
<dbReference type="InterPro" id="IPR002629">
    <property type="entry name" value="Met_Synth_C/arc"/>
</dbReference>
<dbReference type="PIRSF" id="PIRSF000382">
    <property type="entry name" value="MeTrfase_B12_ind"/>
    <property type="match status" value="1"/>
</dbReference>
<dbReference type="RefSeq" id="WP_212813438.1">
    <property type="nucleotide sequence ID" value="NZ_AP024329.1"/>
</dbReference>
<feature type="binding site" evidence="10">
    <location>
        <position position="600"/>
    </location>
    <ligand>
        <name>L-homocysteine</name>
        <dbReference type="ChEBI" id="CHEBI:58199"/>
    </ligand>
</feature>
<dbReference type="CDD" id="cd03312">
    <property type="entry name" value="CIMS_N_terminal_like"/>
    <property type="match status" value="1"/>
</dbReference>
<feature type="binding site" evidence="10">
    <location>
        <begin position="17"/>
        <end position="20"/>
    </location>
    <ligand>
        <name>5-methyltetrahydropteroyltri-L-glutamate</name>
        <dbReference type="ChEBI" id="CHEBI:58207"/>
    </ligand>
</feature>